<accession>A0A0N1HH85</accession>
<name>A0A0N1HH85_9EURO</name>
<evidence type="ECO:0000313" key="3">
    <source>
        <dbReference type="Proteomes" id="UP000038010"/>
    </source>
</evidence>
<organism evidence="2 3">
    <name type="scientific">Cyphellophora attinorum</name>
    <dbReference type="NCBI Taxonomy" id="1664694"/>
    <lineage>
        <taxon>Eukaryota</taxon>
        <taxon>Fungi</taxon>
        <taxon>Dikarya</taxon>
        <taxon>Ascomycota</taxon>
        <taxon>Pezizomycotina</taxon>
        <taxon>Eurotiomycetes</taxon>
        <taxon>Chaetothyriomycetidae</taxon>
        <taxon>Chaetothyriales</taxon>
        <taxon>Cyphellophoraceae</taxon>
        <taxon>Cyphellophora</taxon>
    </lineage>
</organism>
<dbReference type="AlphaFoldDB" id="A0A0N1HH85"/>
<reference evidence="2 3" key="1">
    <citation type="submission" date="2015-06" db="EMBL/GenBank/DDBJ databases">
        <title>Draft genome of the ant-associated black yeast Phialophora attae CBS 131958.</title>
        <authorList>
            <person name="Moreno L.F."/>
            <person name="Stielow B.J."/>
            <person name="de Hoog S."/>
            <person name="Vicente V.A."/>
            <person name="Weiss V.A."/>
            <person name="de Vries M."/>
            <person name="Cruz L.M."/>
            <person name="Souza E.M."/>
        </authorList>
    </citation>
    <scope>NUCLEOTIDE SEQUENCE [LARGE SCALE GENOMIC DNA]</scope>
    <source>
        <strain evidence="2 3">CBS 131958</strain>
    </source>
</reference>
<comment type="caution">
    <text evidence="2">The sequence shown here is derived from an EMBL/GenBank/DDBJ whole genome shotgun (WGS) entry which is preliminary data.</text>
</comment>
<protein>
    <submittedName>
        <fullName evidence="2">Uncharacterized protein</fullName>
    </submittedName>
</protein>
<sequence length="255" mass="28210">MIVLLFLYLTLRAFAQIPPGDHTIGTANPTFSVLDCSARDVLTSQLASCLVSQDAAKPNYPEDCQTLVWIQGLLTTCTSGPAATATAAADREEVEEDFMGEAESETTLSTSSAAPKLPLRSYLLSISSQLQLLRTSQPPLPIASILTSRLVSLRFLAILYQLVLVYIDTCEIHFWWRGLPWAADFGICGMCKWLEGHQFAGLPYNIFPDMLKKEICAKWQPPNDYDGCFSGWRKNGDPFQPPPTPATVPVFKNFQ</sequence>
<dbReference type="VEuPathDB" id="FungiDB:AB675_2667"/>
<evidence type="ECO:0000313" key="2">
    <source>
        <dbReference type="EMBL" id="KPI45295.1"/>
    </source>
</evidence>
<dbReference type="GeneID" id="28734538"/>
<keyword evidence="3" id="KW-1185">Reference proteome</keyword>
<feature type="chain" id="PRO_5012475263" evidence="1">
    <location>
        <begin position="16"/>
        <end position="255"/>
    </location>
</feature>
<proteinExistence type="predicted"/>
<feature type="signal peptide" evidence="1">
    <location>
        <begin position="1"/>
        <end position="15"/>
    </location>
</feature>
<evidence type="ECO:0000256" key="1">
    <source>
        <dbReference type="SAM" id="SignalP"/>
    </source>
</evidence>
<dbReference type="RefSeq" id="XP_018005258.1">
    <property type="nucleotide sequence ID" value="XM_018142658.1"/>
</dbReference>
<gene>
    <name evidence="2" type="ORF">AB675_2667</name>
</gene>
<dbReference type="EMBL" id="LFJN01000002">
    <property type="protein sequence ID" value="KPI45295.1"/>
    <property type="molecule type" value="Genomic_DNA"/>
</dbReference>
<keyword evidence="1" id="KW-0732">Signal</keyword>
<dbReference type="Proteomes" id="UP000038010">
    <property type="component" value="Unassembled WGS sequence"/>
</dbReference>